<comment type="caution">
    <text evidence="3">The sequence shown here is derived from an EMBL/GenBank/DDBJ whole genome shotgun (WGS) entry which is preliminary data.</text>
</comment>
<evidence type="ECO:0000313" key="4">
    <source>
        <dbReference type="Proteomes" id="UP001303899"/>
    </source>
</evidence>
<evidence type="ECO:0000259" key="1">
    <source>
        <dbReference type="Pfam" id="PF22707"/>
    </source>
</evidence>
<proteinExistence type="predicted"/>
<dbReference type="EMBL" id="JAYGIL010000007">
    <property type="protein sequence ID" value="MEA5402803.1"/>
    <property type="molecule type" value="Genomic_DNA"/>
</dbReference>
<sequence>MAQDLLRNAPDNIHNRRAMGWVYIELIKKECQNLERLNAFLSRVRALRLESSEEIFWEQLRWQIAKILFSIDNSSSAEQWIVSLNCITSFPCQVSNGFSTLIKAIIKHQIEIPNLTTFYQLFKVQNFQSSDFQTTILENGKTVPALVERVFIALAKNWIHQLQRFPKDSLQDELQVFLSDLDKVSDNNPKMIYLIYYRAILRLKLGQPEEARNFFIPFAQKKQTEFWVWDVLSQLYADDIEKQIACLSKALLCKTSNDFLVKVRQKMADLLIIKQNWAAAKTEIEGIVATRSQHNWQIPSQVSDWQKLENIANANSYTSNKSIYQNYAVLAEQMLLLNVAIHVGIIWKTNTEKGTAQFFVSENINGGFQYAKIKQDLKVGDIFKFTLREVKSKETNFWQVCSLEQTEEKNPVNCQKSFSGYLKRNGNTGFVEDVFIEAQHLKNHSGLVKGCAIRAFDSKKRIWGWKALNIEPFEQ</sequence>
<reference evidence="3 4" key="1">
    <citation type="submission" date="2023-12" db="EMBL/GenBank/DDBJ databases">
        <title>Novel species of the genus Arcicella isolated from rivers.</title>
        <authorList>
            <person name="Lu H."/>
        </authorList>
    </citation>
    <scope>NUCLEOTIDE SEQUENCE [LARGE SCALE GENOMIC DNA]</scope>
    <source>
        <strain evidence="3 4">DC2W</strain>
    </source>
</reference>
<keyword evidence="4" id="KW-1185">Reference proteome</keyword>
<dbReference type="InterPro" id="IPR054283">
    <property type="entry name" value="DUF7017"/>
</dbReference>
<dbReference type="InterPro" id="IPR011990">
    <property type="entry name" value="TPR-like_helical_dom_sf"/>
</dbReference>
<accession>A0ABU5S2W9</accession>
<dbReference type="SUPFAM" id="SSF48452">
    <property type="entry name" value="TPR-like"/>
    <property type="match status" value="1"/>
</dbReference>
<name>A0ABU5S2W9_9BACT</name>
<dbReference type="Pfam" id="PF22708">
    <property type="entry name" value="S1CSD-TOTE-1"/>
    <property type="match status" value="1"/>
</dbReference>
<evidence type="ECO:0000313" key="3">
    <source>
        <dbReference type="EMBL" id="MEA5402803.1"/>
    </source>
</evidence>
<evidence type="ECO:0008006" key="5">
    <source>
        <dbReference type="Google" id="ProtNLM"/>
    </source>
</evidence>
<dbReference type="Pfam" id="PF22860">
    <property type="entry name" value="DUF7017"/>
    <property type="match status" value="1"/>
</dbReference>
<dbReference type="Proteomes" id="UP001303899">
    <property type="component" value="Unassembled WGS sequence"/>
</dbReference>
<protein>
    <recommendedName>
        <fullName evidence="5">Tetratricopeptide repeat protein</fullName>
    </recommendedName>
</protein>
<dbReference type="RefSeq" id="WP_323327709.1">
    <property type="nucleotide sequence ID" value="NZ_JAYGIL010000007.1"/>
</dbReference>
<feature type="domain" description="TOTE conflict systems S1/CSD-like" evidence="2">
    <location>
        <begin position="339"/>
        <end position="400"/>
    </location>
</feature>
<feature type="domain" description="TOTE conflict systems S1/CSD-like" evidence="1">
    <location>
        <begin position="416"/>
        <end position="470"/>
    </location>
</feature>
<dbReference type="Pfam" id="PF22707">
    <property type="entry name" value="S1CSD-TOTE-2"/>
    <property type="match status" value="1"/>
</dbReference>
<gene>
    <name evidence="3" type="ORF">VB776_07750</name>
</gene>
<evidence type="ECO:0000259" key="2">
    <source>
        <dbReference type="Pfam" id="PF22708"/>
    </source>
</evidence>
<dbReference type="InterPro" id="IPR054426">
    <property type="entry name" value="S1CSD-TOTE-1"/>
</dbReference>
<organism evidence="3 4">
    <name type="scientific">Arcicella gelida</name>
    <dbReference type="NCBI Taxonomy" id="2984195"/>
    <lineage>
        <taxon>Bacteria</taxon>
        <taxon>Pseudomonadati</taxon>
        <taxon>Bacteroidota</taxon>
        <taxon>Cytophagia</taxon>
        <taxon>Cytophagales</taxon>
        <taxon>Flectobacillaceae</taxon>
        <taxon>Arcicella</taxon>
    </lineage>
</organism>
<dbReference type="InterPro" id="IPR054427">
    <property type="entry name" value="S1CSD-TOTE-2"/>
</dbReference>